<dbReference type="EMBL" id="MU004184">
    <property type="protein sequence ID" value="KAF2499344.1"/>
    <property type="molecule type" value="Genomic_DNA"/>
</dbReference>
<feature type="domain" description="Serine-threonine/tyrosine-protein kinase catalytic" evidence="1">
    <location>
        <begin position="84"/>
        <end position="175"/>
    </location>
</feature>
<dbReference type="InterPro" id="IPR001245">
    <property type="entry name" value="Ser-Thr/Tyr_kinase_cat_dom"/>
</dbReference>
<name>A0A6A6R4U5_9PEZI</name>
<dbReference type="SUPFAM" id="SSF56112">
    <property type="entry name" value="Protein kinase-like (PK-like)"/>
    <property type="match status" value="1"/>
</dbReference>
<keyword evidence="3" id="KW-1185">Reference proteome</keyword>
<dbReference type="InterPro" id="IPR011009">
    <property type="entry name" value="Kinase-like_dom_sf"/>
</dbReference>
<dbReference type="GO" id="GO:0004672">
    <property type="term" value="F:protein kinase activity"/>
    <property type="evidence" value="ECO:0007669"/>
    <property type="project" value="InterPro"/>
</dbReference>
<evidence type="ECO:0000313" key="3">
    <source>
        <dbReference type="Proteomes" id="UP000799750"/>
    </source>
</evidence>
<dbReference type="Gene3D" id="1.10.510.10">
    <property type="entry name" value="Transferase(Phosphotransferase) domain 1"/>
    <property type="match status" value="1"/>
</dbReference>
<evidence type="ECO:0000313" key="2">
    <source>
        <dbReference type="EMBL" id="KAF2499344.1"/>
    </source>
</evidence>
<dbReference type="Pfam" id="PF07714">
    <property type="entry name" value="PK_Tyr_Ser-Thr"/>
    <property type="match status" value="1"/>
</dbReference>
<sequence>MDPGPFDLSVMGFPIPALQFPFSDLSLTTSPYETIHGTHGIIFKLDRRVVLKVTILHNMLIHIDSRWDEAKASWRAQKREKRAYAFLQHHPHPHILQCFLAVPEGLFVERAAFSLHERLTKLAHHPVKWDQKMLWAGQIAAAAAWVEKLGFVHGEIRPSNVLLQAETWCVKLAGFDNSVKKGRPLPEVRMPYWLGLPGMDRAGVATEQFAFASTLFFLEKGRDAVFELTDLGEFVEFPKFEDDAFAFAGLVRKGWKGGFDKMADFEREINAEILRRRIWSLDVCGLVRTAHGVAEYYFDNNKNIMPKALVDDGAEFAIEWMELHQMDPEREAAKKLRKKLSEEELRASF</sequence>
<accession>A0A6A6R4U5</accession>
<evidence type="ECO:0000259" key="1">
    <source>
        <dbReference type="Pfam" id="PF07714"/>
    </source>
</evidence>
<dbReference type="Proteomes" id="UP000799750">
    <property type="component" value="Unassembled WGS sequence"/>
</dbReference>
<dbReference type="AlphaFoldDB" id="A0A6A6R4U5"/>
<proteinExistence type="predicted"/>
<protein>
    <recommendedName>
        <fullName evidence="1">Serine-threonine/tyrosine-protein kinase catalytic domain-containing protein</fullName>
    </recommendedName>
</protein>
<gene>
    <name evidence="2" type="ORF">BU16DRAFT_268414</name>
</gene>
<organism evidence="2 3">
    <name type="scientific">Lophium mytilinum</name>
    <dbReference type="NCBI Taxonomy" id="390894"/>
    <lineage>
        <taxon>Eukaryota</taxon>
        <taxon>Fungi</taxon>
        <taxon>Dikarya</taxon>
        <taxon>Ascomycota</taxon>
        <taxon>Pezizomycotina</taxon>
        <taxon>Dothideomycetes</taxon>
        <taxon>Pleosporomycetidae</taxon>
        <taxon>Mytilinidiales</taxon>
        <taxon>Mytilinidiaceae</taxon>
        <taxon>Lophium</taxon>
    </lineage>
</organism>
<dbReference type="OrthoDB" id="4062651at2759"/>
<reference evidence="2" key="1">
    <citation type="journal article" date="2020" name="Stud. Mycol.">
        <title>101 Dothideomycetes genomes: a test case for predicting lifestyles and emergence of pathogens.</title>
        <authorList>
            <person name="Haridas S."/>
            <person name="Albert R."/>
            <person name="Binder M."/>
            <person name="Bloem J."/>
            <person name="Labutti K."/>
            <person name="Salamov A."/>
            <person name="Andreopoulos B."/>
            <person name="Baker S."/>
            <person name="Barry K."/>
            <person name="Bills G."/>
            <person name="Bluhm B."/>
            <person name="Cannon C."/>
            <person name="Castanera R."/>
            <person name="Culley D."/>
            <person name="Daum C."/>
            <person name="Ezra D."/>
            <person name="Gonzalez J."/>
            <person name="Henrissat B."/>
            <person name="Kuo A."/>
            <person name="Liang C."/>
            <person name="Lipzen A."/>
            <person name="Lutzoni F."/>
            <person name="Magnuson J."/>
            <person name="Mondo S."/>
            <person name="Nolan M."/>
            <person name="Ohm R."/>
            <person name="Pangilinan J."/>
            <person name="Park H.-J."/>
            <person name="Ramirez L."/>
            <person name="Alfaro M."/>
            <person name="Sun H."/>
            <person name="Tritt A."/>
            <person name="Yoshinaga Y."/>
            <person name="Zwiers L.-H."/>
            <person name="Turgeon B."/>
            <person name="Goodwin S."/>
            <person name="Spatafora J."/>
            <person name="Crous P."/>
            <person name="Grigoriev I."/>
        </authorList>
    </citation>
    <scope>NUCLEOTIDE SEQUENCE</scope>
    <source>
        <strain evidence="2">CBS 269.34</strain>
    </source>
</reference>